<keyword evidence="3" id="KW-1185">Reference proteome</keyword>
<proteinExistence type="predicted"/>
<dbReference type="Proteomes" id="UP000663722">
    <property type="component" value="Chromosome"/>
</dbReference>
<feature type="compositionally biased region" description="Basic and acidic residues" evidence="1">
    <location>
        <begin position="24"/>
        <end position="42"/>
    </location>
</feature>
<reference evidence="2" key="1">
    <citation type="journal article" date="2021" name="Microb. Physiol.">
        <title>Proteogenomic Insights into the Physiology of Marine, Sulfate-Reducing, Filamentous Desulfonema limicola and Desulfonema magnum.</title>
        <authorList>
            <person name="Schnaars V."/>
            <person name="Wohlbrand L."/>
            <person name="Scheve S."/>
            <person name="Hinrichs C."/>
            <person name="Reinhardt R."/>
            <person name="Rabus R."/>
        </authorList>
    </citation>
    <scope>NUCLEOTIDE SEQUENCE</scope>
    <source>
        <strain evidence="2">4be13</strain>
    </source>
</reference>
<organism evidence="2 3">
    <name type="scientific">Desulfonema magnum</name>
    <dbReference type="NCBI Taxonomy" id="45655"/>
    <lineage>
        <taxon>Bacteria</taxon>
        <taxon>Pseudomonadati</taxon>
        <taxon>Thermodesulfobacteriota</taxon>
        <taxon>Desulfobacteria</taxon>
        <taxon>Desulfobacterales</taxon>
        <taxon>Desulfococcaceae</taxon>
        <taxon>Desulfonema</taxon>
    </lineage>
</organism>
<gene>
    <name evidence="2" type="ORF">dnm_075630</name>
</gene>
<name>A0A975BUP8_9BACT</name>
<sequence>MVSLLLWFKTPYNSMSCKTMRKCGGSEKKSEKAGSLSLRKEN</sequence>
<feature type="region of interest" description="Disordered" evidence="1">
    <location>
        <begin position="21"/>
        <end position="42"/>
    </location>
</feature>
<evidence type="ECO:0000313" key="3">
    <source>
        <dbReference type="Proteomes" id="UP000663722"/>
    </source>
</evidence>
<dbReference type="AlphaFoldDB" id="A0A975BUP8"/>
<dbReference type="KEGG" id="dmm:dnm_075630"/>
<dbReference type="EMBL" id="CP061800">
    <property type="protein sequence ID" value="QTA91495.1"/>
    <property type="molecule type" value="Genomic_DNA"/>
</dbReference>
<evidence type="ECO:0000313" key="2">
    <source>
        <dbReference type="EMBL" id="QTA91495.1"/>
    </source>
</evidence>
<protein>
    <submittedName>
        <fullName evidence="2">Uncharacterized protein</fullName>
    </submittedName>
</protein>
<accession>A0A975BUP8</accession>
<evidence type="ECO:0000256" key="1">
    <source>
        <dbReference type="SAM" id="MobiDB-lite"/>
    </source>
</evidence>